<evidence type="ECO:0000313" key="3">
    <source>
        <dbReference type="Proteomes" id="UP000463224"/>
    </source>
</evidence>
<accession>A0A844QQH8</accession>
<sequence>MVDSETQSERGRPTAYRKEYAKQAKKLCERGATDYELADFFEVDTRTIYRWKNTHDDFCHAVKAGKDKADDRVERSLFNRAVGYSFESEKVFQFQGQVVRAATVEHVPPDSGAAFNWLKNRRPEEWRDKRELDHTSSDGTMTPTRVELVAPGHDDSTD</sequence>
<gene>
    <name evidence="2" type="ORF">GN330_22685</name>
</gene>
<evidence type="ECO:0000256" key="1">
    <source>
        <dbReference type="SAM" id="MobiDB-lite"/>
    </source>
</evidence>
<feature type="compositionally biased region" description="Basic and acidic residues" evidence="1">
    <location>
        <begin position="126"/>
        <end position="136"/>
    </location>
</feature>
<dbReference type="Gene3D" id="1.10.10.60">
    <property type="entry name" value="Homeodomain-like"/>
    <property type="match status" value="1"/>
</dbReference>
<organism evidence="2 3">
    <name type="scientific">Nitratireductor arenosus</name>
    <dbReference type="NCBI Taxonomy" id="2682096"/>
    <lineage>
        <taxon>Bacteria</taxon>
        <taxon>Pseudomonadati</taxon>
        <taxon>Pseudomonadota</taxon>
        <taxon>Alphaproteobacteria</taxon>
        <taxon>Hyphomicrobiales</taxon>
        <taxon>Phyllobacteriaceae</taxon>
        <taxon>Nitratireductor</taxon>
    </lineage>
</organism>
<comment type="caution">
    <text evidence="2">The sequence shown here is derived from an EMBL/GenBank/DDBJ whole genome shotgun (WGS) entry which is preliminary data.</text>
</comment>
<dbReference type="Proteomes" id="UP000463224">
    <property type="component" value="Unassembled WGS sequence"/>
</dbReference>
<dbReference type="RefSeq" id="WP_156715901.1">
    <property type="nucleotide sequence ID" value="NZ_WPHG01000010.1"/>
</dbReference>
<feature type="region of interest" description="Disordered" evidence="1">
    <location>
        <begin position="126"/>
        <end position="158"/>
    </location>
</feature>
<reference evidence="2 3" key="1">
    <citation type="submission" date="2019-12" db="EMBL/GenBank/DDBJ databases">
        <title>Nitratireductor arenosus sp. nov., Isolated from sea sand, Jeju island, South Korea.</title>
        <authorList>
            <person name="Kim W."/>
        </authorList>
    </citation>
    <scope>NUCLEOTIDE SEQUENCE [LARGE SCALE GENOMIC DNA]</scope>
    <source>
        <strain evidence="2 3">CAU 1489</strain>
    </source>
</reference>
<dbReference type="SUPFAM" id="SSF46689">
    <property type="entry name" value="Homeodomain-like"/>
    <property type="match status" value="1"/>
</dbReference>
<proteinExistence type="predicted"/>
<name>A0A844QQH8_9HYPH</name>
<dbReference type="EMBL" id="WPHG01000010">
    <property type="protein sequence ID" value="MVB00062.1"/>
    <property type="molecule type" value="Genomic_DNA"/>
</dbReference>
<dbReference type="AlphaFoldDB" id="A0A844QQH8"/>
<keyword evidence="3" id="KW-1185">Reference proteome</keyword>
<evidence type="ECO:0000313" key="2">
    <source>
        <dbReference type="EMBL" id="MVB00062.1"/>
    </source>
</evidence>
<protein>
    <submittedName>
        <fullName evidence="2">Helix-turn-helix domain-containing protein</fullName>
    </submittedName>
</protein>
<dbReference type="InterPro" id="IPR009057">
    <property type="entry name" value="Homeodomain-like_sf"/>
</dbReference>